<dbReference type="GO" id="GO:0006355">
    <property type="term" value="P:regulation of DNA-templated transcription"/>
    <property type="evidence" value="ECO:0007669"/>
    <property type="project" value="InterPro"/>
</dbReference>
<dbReference type="PANTHER" id="PTHR34293:SF1">
    <property type="entry name" value="HTH-TYPE TRANSCRIPTIONAL REGULATOR TRMBL2"/>
    <property type="match status" value="1"/>
</dbReference>
<dbReference type="PANTHER" id="PTHR34293">
    <property type="entry name" value="HTH-TYPE TRANSCRIPTIONAL REGULATOR TRMBL2"/>
    <property type="match status" value="1"/>
</dbReference>
<sequence>MTGELSAQAWIGIDAETERLYQVALTVRGPLEVAALAAAGGVSEDAARAAIERLRELGFLTSYGVLAPSTALRALHHRRVSERQTELAELETAAGVLDELASGFVTAAPEVLAAHGIELVRGVEEVGRRASALISSARTELMVLNAPPYAQNVLPPYAEMPKGPPAAESETGLAVLRGVHVRNVMAPEGLDLPGRMAAVSELADLGMGVRIRADLPTKLMIADRTTAMLPPSMVADPLESALIIHDGLLANALVPLFEATWDTALPLAAVQGGSDASVDPSGPPTAEERALLTLLASGLKDEGIARQLDVHVHTARRRISALLAKLGASTRFQAGVQAGRRGWLE</sequence>
<protein>
    <submittedName>
        <fullName evidence="2">Putative ArsR family transcriptional regulator</fullName>
    </submittedName>
</protein>
<dbReference type="InterPro" id="IPR051797">
    <property type="entry name" value="TrmB-like"/>
</dbReference>
<accession>A0A7W5A6X0</accession>
<comment type="caution">
    <text evidence="2">The sequence shown here is derived from an EMBL/GenBank/DDBJ whole genome shotgun (WGS) entry which is preliminary data.</text>
</comment>
<reference evidence="2 3" key="1">
    <citation type="submission" date="2020-08" db="EMBL/GenBank/DDBJ databases">
        <title>Genomic Encyclopedia of Type Strains, Phase III (KMG-III): the genomes of soil and plant-associated and newly described type strains.</title>
        <authorList>
            <person name="Whitman W."/>
        </authorList>
    </citation>
    <scope>NUCLEOTIDE SEQUENCE [LARGE SCALE GENOMIC DNA]</scope>
    <source>
        <strain evidence="2 3">CECT 3302</strain>
    </source>
</reference>
<dbReference type="RefSeq" id="WP_183547470.1">
    <property type="nucleotide sequence ID" value="NZ_BMQT01000005.1"/>
</dbReference>
<evidence type="ECO:0000313" key="2">
    <source>
        <dbReference type="EMBL" id="MBB3090530.1"/>
    </source>
</evidence>
<name>A0A7W5A6X0_9ACTN</name>
<gene>
    <name evidence="2" type="ORF">FHS12_003488</name>
</gene>
<dbReference type="SMART" id="SM00421">
    <property type="entry name" value="HTH_LUXR"/>
    <property type="match status" value="1"/>
</dbReference>
<organism evidence="2 3">
    <name type="scientific">Nocardioides albus</name>
    <dbReference type="NCBI Taxonomy" id="1841"/>
    <lineage>
        <taxon>Bacteria</taxon>
        <taxon>Bacillati</taxon>
        <taxon>Actinomycetota</taxon>
        <taxon>Actinomycetes</taxon>
        <taxon>Propionibacteriales</taxon>
        <taxon>Nocardioidaceae</taxon>
        <taxon>Nocardioides</taxon>
    </lineage>
</organism>
<proteinExistence type="predicted"/>
<keyword evidence="3" id="KW-1185">Reference proteome</keyword>
<dbReference type="InterPro" id="IPR016032">
    <property type="entry name" value="Sig_transdc_resp-reg_C-effctor"/>
</dbReference>
<dbReference type="InterPro" id="IPR036388">
    <property type="entry name" value="WH-like_DNA-bd_sf"/>
</dbReference>
<feature type="domain" description="HTH luxR-type" evidence="1">
    <location>
        <begin position="277"/>
        <end position="342"/>
    </location>
</feature>
<evidence type="ECO:0000313" key="3">
    <source>
        <dbReference type="Proteomes" id="UP000577707"/>
    </source>
</evidence>
<dbReference type="GO" id="GO:0003677">
    <property type="term" value="F:DNA binding"/>
    <property type="evidence" value="ECO:0007669"/>
    <property type="project" value="InterPro"/>
</dbReference>
<dbReference type="EMBL" id="JACHXG010000007">
    <property type="protein sequence ID" value="MBB3090530.1"/>
    <property type="molecule type" value="Genomic_DNA"/>
</dbReference>
<dbReference type="SUPFAM" id="SSF46894">
    <property type="entry name" value="C-terminal effector domain of the bipartite response regulators"/>
    <property type="match status" value="1"/>
</dbReference>
<dbReference type="Gene3D" id="1.10.10.10">
    <property type="entry name" value="Winged helix-like DNA-binding domain superfamily/Winged helix DNA-binding domain"/>
    <property type="match status" value="1"/>
</dbReference>
<evidence type="ECO:0000259" key="1">
    <source>
        <dbReference type="PROSITE" id="PS50043"/>
    </source>
</evidence>
<dbReference type="InterPro" id="IPR000792">
    <property type="entry name" value="Tscrpt_reg_LuxR_C"/>
</dbReference>
<dbReference type="PROSITE" id="PS50043">
    <property type="entry name" value="HTH_LUXR_2"/>
    <property type="match status" value="1"/>
</dbReference>
<dbReference type="AlphaFoldDB" id="A0A7W5A6X0"/>
<dbReference type="Proteomes" id="UP000577707">
    <property type="component" value="Unassembled WGS sequence"/>
</dbReference>